<dbReference type="AlphaFoldDB" id="A0A066YPH1"/>
<name>A0A066YPH1_9ACTN</name>
<keyword evidence="3" id="KW-1185">Reference proteome</keyword>
<dbReference type="HOGENOM" id="CLU_1052840_0_0_11"/>
<feature type="region of interest" description="Disordered" evidence="1">
    <location>
        <begin position="128"/>
        <end position="264"/>
    </location>
</feature>
<evidence type="ECO:0000256" key="1">
    <source>
        <dbReference type="SAM" id="MobiDB-lite"/>
    </source>
</evidence>
<feature type="compositionally biased region" description="Basic residues" evidence="1">
    <location>
        <begin position="160"/>
        <end position="173"/>
    </location>
</feature>
<comment type="caution">
    <text evidence="2">The sequence shown here is derived from an EMBL/GenBank/DDBJ whole genome shotgun (WGS) entry which is preliminary data.</text>
</comment>
<evidence type="ECO:0000313" key="3">
    <source>
        <dbReference type="Proteomes" id="UP000027178"/>
    </source>
</evidence>
<protein>
    <submittedName>
        <fullName evidence="2">Uncharacterized protein</fullName>
    </submittedName>
</protein>
<proteinExistence type="predicted"/>
<reference evidence="2 3" key="1">
    <citation type="submission" date="2014-05" db="EMBL/GenBank/DDBJ databases">
        <title>Draft Genome Sequence of Kitasatospora cheerisanensis KCTC 2395.</title>
        <authorList>
            <person name="Nam D.H."/>
        </authorList>
    </citation>
    <scope>NUCLEOTIDE SEQUENCE [LARGE SCALE GENOMIC DNA]</scope>
    <source>
        <strain evidence="2 3">KCTC 2395</strain>
    </source>
</reference>
<dbReference type="EMBL" id="JNBY01000095">
    <property type="protein sequence ID" value="KDN83448.1"/>
    <property type="molecule type" value="Genomic_DNA"/>
</dbReference>
<dbReference type="Proteomes" id="UP000027178">
    <property type="component" value="Unassembled WGS sequence"/>
</dbReference>
<feature type="compositionally biased region" description="Low complexity" evidence="1">
    <location>
        <begin position="210"/>
        <end position="219"/>
    </location>
</feature>
<dbReference type="PATRIC" id="fig|1348663.4.peg.4765"/>
<feature type="compositionally biased region" description="Basic and acidic residues" evidence="1">
    <location>
        <begin position="130"/>
        <end position="140"/>
    </location>
</feature>
<feature type="region of interest" description="Disordered" evidence="1">
    <location>
        <begin position="1"/>
        <end position="23"/>
    </location>
</feature>
<sequence length="264" mass="29362">MITSTQPERASVRGVDDGISHGTMRGYRQHRYREIPVCEPCRAANREDAAKYRQPRGDRRAQAWNRGMVGEPTSPIRISPVPAACTEPDCGSAGAVPHGWIVAVVDGAERRYCRPGARRTRRRWPTCERSAGRWPRDGRPLRLGRRSVRRPGPALPVRLALHRAHPGRRRRRAGGPARSRVHPQALPTPQSASALVDARAIASGRRRSTAAAYRLAQAATGRRPHPVEPGPPRDRRRPPRPGRRRTSRRRPAARAPHPTPPPPP</sequence>
<organism evidence="2 3">
    <name type="scientific">Kitasatospora cheerisanensis KCTC 2395</name>
    <dbReference type="NCBI Taxonomy" id="1348663"/>
    <lineage>
        <taxon>Bacteria</taxon>
        <taxon>Bacillati</taxon>
        <taxon>Actinomycetota</taxon>
        <taxon>Actinomycetes</taxon>
        <taxon>Kitasatosporales</taxon>
        <taxon>Streptomycetaceae</taxon>
        <taxon>Kitasatospora</taxon>
    </lineage>
</organism>
<feature type="compositionally biased region" description="Basic residues" evidence="1">
    <location>
        <begin position="234"/>
        <end position="252"/>
    </location>
</feature>
<gene>
    <name evidence="2" type="ORF">KCH_49300</name>
</gene>
<evidence type="ECO:0000313" key="2">
    <source>
        <dbReference type="EMBL" id="KDN83448.1"/>
    </source>
</evidence>
<feature type="compositionally biased region" description="Basic and acidic residues" evidence="1">
    <location>
        <begin position="10"/>
        <end position="19"/>
    </location>
</feature>
<accession>A0A066YPH1</accession>